<evidence type="ECO:0000313" key="6">
    <source>
        <dbReference type="Proteomes" id="UP000031876"/>
    </source>
</evidence>
<evidence type="ECO:0000313" key="3">
    <source>
        <dbReference type="EMBL" id="AJG74155.1"/>
    </source>
</evidence>
<reference evidence="4" key="2">
    <citation type="submission" date="2019-07" db="EMBL/GenBank/DDBJ databases">
        <title>Phylogenomic Reclassification of ATCC Bacillus Strains and Various Taxa within the Genus Bacillus.</title>
        <authorList>
            <person name="Riojas M.A."/>
            <person name="Frank A.M."/>
            <person name="Fenn S.L."/>
            <person name="King S.P."/>
            <person name="Brower S.M."/>
            <person name="Hazbon M.H."/>
        </authorList>
    </citation>
    <scope>NUCLEOTIDE SEQUENCE</scope>
    <source>
        <strain evidence="4">ATCC 35646</strain>
    </source>
</reference>
<evidence type="ECO:0000313" key="5">
    <source>
        <dbReference type="EMBL" id="QKH22862.1"/>
    </source>
</evidence>
<reference evidence="5 7" key="3">
    <citation type="submission" date="2020-05" db="EMBL/GenBank/DDBJ databases">
        <title>FDA dAtabase for Regulatory Grade micrObial Sequences (FDA-ARGOS): Supporting development and validation of Infectious Disease Dx tests.</title>
        <authorList>
            <person name="Nelson B."/>
            <person name="Plummer A."/>
            <person name="Tallon L."/>
            <person name="Sadzewicz L."/>
            <person name="Zhao X."/>
            <person name="Vavikolanu K."/>
            <person name="Mehta A."/>
            <person name="Aluvathingal J."/>
            <person name="Nadendla S."/>
            <person name="Myers T."/>
            <person name="Yan Y."/>
            <person name="Sichtig H."/>
        </authorList>
    </citation>
    <scope>NUCLEOTIDE SEQUENCE [LARGE SCALE GENOMIC DNA]</scope>
    <source>
        <strain evidence="5 7">FDAARGOS_795</strain>
        <plasmid evidence="5 7">unnamed3</plasmid>
    </source>
</reference>
<sequence length="361" mass="39520">MKKKIVATALTASLVVPTLTTGLTVASAETGDTTPKQSQTSTDTKTSTDSTKTNGSDKIQKDDVVHETWSEPVFVKGVSLKEADLGSVKKDLAVKENFKTLTMDGKKMVELLGEGDPSSNIYSSVVVQKTDKGDGVKVDIKTPKNITRITQDQYRNAALTAGLTDVNIEVASSVKATGEGALAGVYYAFKENGVELDQKDMKLAQDEVSMLGKINEQNKDKKDFSDQQLNVAIADMKQDIAKLDEAQKKQLTKEDVEKIVDEKLKALELEQAVSDKQKDIIVNFMFNFKDSNIANSEEFVKQIGTYKDSIVEGSKELFGKLKDFKDSEAGQNFIQSSWQFIKDIGSAIGNFFSSLFGSSEK</sequence>
<gene>
    <name evidence="3" type="ORF">BF38_5679</name>
    <name evidence="4" type="ORF">FO599_00270</name>
    <name evidence="5" type="ORF">FOC89_02465</name>
</gene>
<dbReference type="Proteomes" id="UP001181533">
    <property type="component" value="Unassembled WGS sequence"/>
</dbReference>
<evidence type="ECO:0000313" key="7">
    <source>
        <dbReference type="Proteomes" id="UP000501107"/>
    </source>
</evidence>
<dbReference type="EMBL" id="CP053979">
    <property type="protein sequence ID" value="QKH22862.1"/>
    <property type="molecule type" value="Genomic_DNA"/>
</dbReference>
<keyword evidence="5" id="KW-0614">Plasmid</keyword>
<dbReference type="InterPro" id="IPR009343">
    <property type="entry name" value="DUF1002"/>
</dbReference>
<evidence type="ECO:0000313" key="4">
    <source>
        <dbReference type="EMBL" id="MDR4174562.1"/>
    </source>
</evidence>
<reference evidence="3 6" key="1">
    <citation type="journal article" date="2015" name="Genome Announc.">
        <title>Complete genome sequences for 35 biothreat assay-relevant bacillus species.</title>
        <authorList>
            <person name="Johnson S.L."/>
            <person name="Daligault H.E."/>
            <person name="Davenport K.W."/>
            <person name="Jaissle J."/>
            <person name="Frey K.G."/>
            <person name="Ladner J.T."/>
            <person name="Broomall S.M."/>
            <person name="Bishop-Lilly K.A."/>
            <person name="Bruce D.C."/>
            <person name="Gibbons H.S."/>
            <person name="Coyne S.R."/>
            <person name="Lo C.C."/>
            <person name="Meincke L."/>
            <person name="Munk A.C."/>
            <person name="Koroleva G.I."/>
            <person name="Rosenzweig C.N."/>
            <person name="Palacios G.F."/>
            <person name="Redden C.L."/>
            <person name="Minogue T.D."/>
            <person name="Chain P.S."/>
        </authorList>
    </citation>
    <scope>NUCLEOTIDE SEQUENCE [LARGE SCALE GENOMIC DNA]</scope>
    <source>
        <strain evidence="6">HD1011</strain>
        <plasmid evidence="3">2</plasmid>
    </source>
</reference>
<dbReference type="EMBL" id="CP009334">
    <property type="protein sequence ID" value="AJG74155.1"/>
    <property type="molecule type" value="Genomic_DNA"/>
</dbReference>
<evidence type="ECO:0000256" key="1">
    <source>
        <dbReference type="SAM" id="MobiDB-lite"/>
    </source>
</evidence>
<dbReference type="Proteomes" id="UP000501107">
    <property type="component" value="Plasmid unnamed3"/>
</dbReference>
<organism evidence="5 7">
    <name type="scientific">Bacillus thuringiensis</name>
    <dbReference type="NCBI Taxonomy" id="1428"/>
    <lineage>
        <taxon>Bacteria</taxon>
        <taxon>Bacillati</taxon>
        <taxon>Bacillota</taxon>
        <taxon>Bacilli</taxon>
        <taxon>Bacillales</taxon>
        <taxon>Bacillaceae</taxon>
        <taxon>Bacillus</taxon>
        <taxon>Bacillus cereus group</taxon>
    </lineage>
</organism>
<dbReference type="Proteomes" id="UP000031876">
    <property type="component" value="Plasmid 2"/>
</dbReference>
<evidence type="ECO:0000256" key="2">
    <source>
        <dbReference type="SAM" id="SignalP"/>
    </source>
</evidence>
<geneLocation type="plasmid" evidence="5 7">
    <name>unnamed3</name>
</geneLocation>
<feature type="region of interest" description="Disordered" evidence="1">
    <location>
        <begin position="27"/>
        <end position="59"/>
    </location>
</feature>
<feature type="compositionally biased region" description="Low complexity" evidence="1">
    <location>
        <begin position="32"/>
        <end position="53"/>
    </location>
</feature>
<dbReference type="KEGG" id="btw:BF38_5679"/>
<keyword evidence="2" id="KW-0732">Signal</keyword>
<feature type="signal peptide" evidence="2">
    <location>
        <begin position="1"/>
        <end position="28"/>
    </location>
</feature>
<proteinExistence type="predicted"/>
<dbReference type="Pfam" id="PF06207">
    <property type="entry name" value="DUF1002"/>
    <property type="match status" value="1"/>
</dbReference>
<name>A0A0B5NCS0_BACTU</name>
<dbReference type="EMBL" id="VKQN01000001">
    <property type="protein sequence ID" value="MDR4174562.1"/>
    <property type="molecule type" value="Genomic_DNA"/>
</dbReference>
<feature type="chain" id="PRO_5043118684" evidence="2">
    <location>
        <begin position="29"/>
        <end position="361"/>
    </location>
</feature>
<dbReference type="AlphaFoldDB" id="A0A0B5NCS0"/>
<accession>A0A0B5NCS0</accession>
<dbReference type="RefSeq" id="WP_000727297.1">
    <property type="nucleotide sequence ID" value="NZ_CP009334.1"/>
</dbReference>
<geneLocation type="plasmid" evidence="3 6">
    <name>2</name>
</geneLocation>
<protein>
    <submittedName>
        <fullName evidence="5">DUF1002 domain-containing protein</fullName>
    </submittedName>
</protein>